<keyword evidence="2" id="KW-1185">Reference proteome</keyword>
<dbReference type="Proteomes" id="UP001060336">
    <property type="component" value="Chromosome"/>
</dbReference>
<accession>A0A9J7AR56</accession>
<dbReference type="KEGG" id="naci:NUH88_20050"/>
<evidence type="ECO:0000313" key="2">
    <source>
        <dbReference type="Proteomes" id="UP001060336"/>
    </source>
</evidence>
<dbReference type="RefSeq" id="WP_257768484.1">
    <property type="nucleotide sequence ID" value="NZ_CP102480.1"/>
</dbReference>
<dbReference type="EMBL" id="CP102480">
    <property type="protein sequence ID" value="UUX49678.1"/>
    <property type="molecule type" value="Genomic_DNA"/>
</dbReference>
<organism evidence="1 2">
    <name type="scientific">Nisaea acidiphila</name>
    <dbReference type="NCBI Taxonomy" id="1862145"/>
    <lineage>
        <taxon>Bacteria</taxon>
        <taxon>Pseudomonadati</taxon>
        <taxon>Pseudomonadota</taxon>
        <taxon>Alphaproteobacteria</taxon>
        <taxon>Rhodospirillales</taxon>
        <taxon>Thalassobaculaceae</taxon>
        <taxon>Nisaea</taxon>
    </lineage>
</organism>
<reference evidence="1" key="1">
    <citation type="submission" date="2022-08" db="EMBL/GenBank/DDBJ databases">
        <title>Nisaea acidiphila sp. nov., isolated from a marine algal debris and emended description of the genus Nisaea Urios et al. 2008.</title>
        <authorList>
            <person name="Kwon K."/>
        </authorList>
    </citation>
    <scope>NUCLEOTIDE SEQUENCE</scope>
    <source>
        <strain evidence="1">MEBiC11861</strain>
    </source>
</reference>
<name>A0A9J7AR56_9PROT</name>
<dbReference type="AlphaFoldDB" id="A0A9J7AR56"/>
<protein>
    <submittedName>
        <fullName evidence="1">Uncharacterized protein</fullName>
    </submittedName>
</protein>
<gene>
    <name evidence="1" type="ORF">NUH88_20050</name>
</gene>
<sequence length="299" mass="32855">MTISFDILIYALGYETRAQFVATNGIFQKTIALKYPSTELHSYDSNLTLAIEREDTIIEVGFVPQTLESILREATSSIDSASGRLPTVCVDVSSLDRRTMAATLKVSMELADAAKFELSFAYSPAKFRRPPAESEPVLNFAPLPGFEGWTANPELPVSAIVGLGYEQDISIGAVEFLDPSGVWTLMPVGRDDRFQKEVIKANSDIWSLVPEERRLHYHVFDPSRTSASIINLCTGLIGRSRVVIVPTGPKIFGALCLVAQRKLSNDVSVWRASQHSSSVIADAEPDGEIVLFKYSPIPK</sequence>
<proteinExistence type="predicted"/>
<evidence type="ECO:0000313" key="1">
    <source>
        <dbReference type="EMBL" id="UUX49678.1"/>
    </source>
</evidence>